<organism evidence="1 2">
    <name type="scientific">Lecanicillium saksenae</name>
    <dbReference type="NCBI Taxonomy" id="468837"/>
    <lineage>
        <taxon>Eukaryota</taxon>
        <taxon>Fungi</taxon>
        <taxon>Dikarya</taxon>
        <taxon>Ascomycota</taxon>
        <taxon>Pezizomycotina</taxon>
        <taxon>Sordariomycetes</taxon>
        <taxon>Hypocreomycetidae</taxon>
        <taxon>Hypocreales</taxon>
        <taxon>Cordycipitaceae</taxon>
        <taxon>Lecanicillium</taxon>
    </lineage>
</organism>
<dbReference type="Proteomes" id="UP001148737">
    <property type="component" value="Unassembled WGS sequence"/>
</dbReference>
<proteinExistence type="predicted"/>
<name>A0ACC1QPD7_9HYPO</name>
<sequence>MSLSNESYDATTTDQWLVCAACGTQFPTTDRTAVKTCDICDDPRQFVPESGQSFTTVATLKASTNPQYHNVFTSYEADPRITYIRTEPSVGIGQRATLIKTPKGNILWDCITFLDDETIQRIQNGGGLKAIVISHPHFYSAHVVWARAFDCPVYIASDDEKWTTMPSAHRQLLTETETEILNTGVKAVKVGGHFPGSMVLLFDRHVFVADTFMLTLAGVGDYDNDALGVQRVERPPGLNTFTFMWSYPNMIPLPPDELARMWAVISRYSFAAAHGSFVGRDLENVHVKARLLESMQLQVRAMGHASHSLLKEVV</sequence>
<evidence type="ECO:0000313" key="2">
    <source>
        <dbReference type="Proteomes" id="UP001148737"/>
    </source>
</evidence>
<evidence type="ECO:0000313" key="1">
    <source>
        <dbReference type="EMBL" id="KAJ3484898.1"/>
    </source>
</evidence>
<comment type="caution">
    <text evidence="1">The sequence shown here is derived from an EMBL/GenBank/DDBJ whole genome shotgun (WGS) entry which is preliminary data.</text>
</comment>
<reference evidence="1" key="1">
    <citation type="submission" date="2022-07" db="EMBL/GenBank/DDBJ databases">
        <title>Genome Sequence of Lecanicillium saksenae.</title>
        <authorList>
            <person name="Buettner E."/>
        </authorList>
    </citation>
    <scope>NUCLEOTIDE SEQUENCE</scope>
    <source>
        <strain evidence="1">VT-O1</strain>
    </source>
</reference>
<dbReference type="EMBL" id="JANAKD010000993">
    <property type="protein sequence ID" value="KAJ3484898.1"/>
    <property type="molecule type" value="Genomic_DNA"/>
</dbReference>
<protein>
    <submittedName>
        <fullName evidence="1">Uncharacterized protein</fullName>
    </submittedName>
</protein>
<accession>A0ACC1QPD7</accession>
<keyword evidence="2" id="KW-1185">Reference proteome</keyword>
<gene>
    <name evidence="1" type="ORF">NLG97_g6946</name>
</gene>